<evidence type="ECO:0000256" key="2">
    <source>
        <dbReference type="SAM" id="MobiDB-lite"/>
    </source>
</evidence>
<keyword evidence="5" id="KW-1185">Reference proteome</keyword>
<reference evidence="4 5" key="1">
    <citation type="submission" date="2020-07" db="EMBL/GenBank/DDBJ databases">
        <title>Comparative genomics of pyrophilous fungi reveals a link between fire events and developmental genes.</title>
        <authorList>
            <consortium name="DOE Joint Genome Institute"/>
            <person name="Steindorff A.S."/>
            <person name="Carver A."/>
            <person name="Calhoun S."/>
            <person name="Stillman K."/>
            <person name="Liu H."/>
            <person name="Lipzen A."/>
            <person name="Pangilinan J."/>
            <person name="Labutti K."/>
            <person name="Bruns T.D."/>
            <person name="Grigoriev I.V."/>
        </authorList>
    </citation>
    <scope>NUCLEOTIDE SEQUENCE [LARGE SCALE GENOMIC DNA]</scope>
    <source>
        <strain evidence="4 5">CBS 144469</strain>
    </source>
</reference>
<dbReference type="EMBL" id="JACGCI010000009">
    <property type="protein sequence ID" value="KAF6761859.1"/>
    <property type="molecule type" value="Genomic_DNA"/>
</dbReference>
<evidence type="ECO:0000313" key="5">
    <source>
        <dbReference type="Proteomes" id="UP000521943"/>
    </source>
</evidence>
<organism evidence="4 5">
    <name type="scientific">Ephemerocybe angulata</name>
    <dbReference type="NCBI Taxonomy" id="980116"/>
    <lineage>
        <taxon>Eukaryota</taxon>
        <taxon>Fungi</taxon>
        <taxon>Dikarya</taxon>
        <taxon>Basidiomycota</taxon>
        <taxon>Agaricomycotina</taxon>
        <taxon>Agaricomycetes</taxon>
        <taxon>Agaricomycetidae</taxon>
        <taxon>Agaricales</taxon>
        <taxon>Agaricineae</taxon>
        <taxon>Psathyrellaceae</taxon>
        <taxon>Ephemerocybe</taxon>
    </lineage>
</organism>
<protein>
    <submittedName>
        <fullName evidence="4">Uncharacterized protein</fullName>
    </submittedName>
</protein>
<sequence length="302" mass="33907">MDEGTPLDSVKRAAEKIERGAKVSKGDKDMTTRLLESIEDFKQRIIPQFALVQSQRQEIATLKAQAATSSASLHSLQNRFKRYDALPAKLTLLEHERDKALQLAEDAATAVVHLRSELDTARTEREQYQKMYEATENEKRHIAGRDAANAGALKRTREKLAHVREELHELKQKHQHFVAESQVVLTSPYREPQPQDYDDGDFPSHETRQPLQVRQVRAAATSSLENQPIPIPDFEGLPRPGSFGSTWQLASNRSYGALGKVKGKMTTPPTHRRVANPMVLKLDGKGKPTTAVQLGPKRSLRI</sequence>
<feature type="region of interest" description="Disordered" evidence="2">
    <location>
        <begin position="282"/>
        <end position="302"/>
    </location>
</feature>
<comment type="caution">
    <text evidence="4">The sequence shown here is derived from an EMBL/GenBank/DDBJ whole genome shotgun (WGS) entry which is preliminary data.</text>
</comment>
<proteinExistence type="predicted"/>
<keyword evidence="1" id="KW-0175">Coiled coil</keyword>
<dbReference type="EMBL" id="JACGCI010000039">
    <property type="protein sequence ID" value="KAF6753518.1"/>
    <property type="molecule type" value="Genomic_DNA"/>
</dbReference>
<name>A0A8H6IB39_9AGAR</name>
<gene>
    <name evidence="4" type="ORF">DFP72DRAFT_803714</name>
    <name evidence="3" type="ORF">DFP72DRAFT_814016</name>
</gene>
<dbReference type="OrthoDB" id="6105938at2759"/>
<evidence type="ECO:0000256" key="1">
    <source>
        <dbReference type="SAM" id="Coils"/>
    </source>
</evidence>
<accession>A0A8H6IB39</accession>
<evidence type="ECO:0000313" key="4">
    <source>
        <dbReference type="EMBL" id="KAF6761859.1"/>
    </source>
</evidence>
<dbReference type="Proteomes" id="UP000521943">
    <property type="component" value="Unassembled WGS sequence"/>
</dbReference>
<dbReference type="AlphaFoldDB" id="A0A8H6IB39"/>
<feature type="coiled-coil region" evidence="1">
    <location>
        <begin position="111"/>
        <end position="180"/>
    </location>
</feature>
<evidence type="ECO:0000313" key="3">
    <source>
        <dbReference type="EMBL" id="KAF6753518.1"/>
    </source>
</evidence>